<keyword evidence="3" id="KW-1185">Reference proteome</keyword>
<keyword evidence="1" id="KW-0472">Membrane</keyword>
<gene>
    <name evidence="2" type="ORF">OG563_19735</name>
</gene>
<feature type="transmembrane region" description="Helical" evidence="1">
    <location>
        <begin position="252"/>
        <end position="269"/>
    </location>
</feature>
<name>A0ABZ1Z806_9NOCA</name>
<dbReference type="EMBL" id="CP109441">
    <property type="protein sequence ID" value="WUV50227.1"/>
    <property type="molecule type" value="Genomic_DNA"/>
</dbReference>
<keyword evidence="1" id="KW-0812">Transmembrane</keyword>
<dbReference type="Proteomes" id="UP001432062">
    <property type="component" value="Chromosome"/>
</dbReference>
<protein>
    <submittedName>
        <fullName evidence="2">DUF2306 domain-containing protein</fullName>
    </submittedName>
</protein>
<feature type="transmembrane region" description="Helical" evidence="1">
    <location>
        <begin position="141"/>
        <end position="164"/>
    </location>
</feature>
<evidence type="ECO:0000313" key="3">
    <source>
        <dbReference type="Proteomes" id="UP001432062"/>
    </source>
</evidence>
<feature type="transmembrane region" description="Helical" evidence="1">
    <location>
        <begin position="338"/>
        <end position="362"/>
    </location>
</feature>
<proteinExistence type="predicted"/>
<feature type="transmembrane region" description="Helical" evidence="1">
    <location>
        <begin position="73"/>
        <end position="91"/>
    </location>
</feature>
<feature type="transmembrane region" description="Helical" evidence="1">
    <location>
        <begin position="314"/>
        <end position="332"/>
    </location>
</feature>
<evidence type="ECO:0000256" key="1">
    <source>
        <dbReference type="SAM" id="Phobius"/>
    </source>
</evidence>
<organism evidence="2 3">
    <name type="scientific">Nocardia vinacea</name>
    <dbReference type="NCBI Taxonomy" id="96468"/>
    <lineage>
        <taxon>Bacteria</taxon>
        <taxon>Bacillati</taxon>
        <taxon>Actinomycetota</taxon>
        <taxon>Actinomycetes</taxon>
        <taxon>Mycobacteriales</taxon>
        <taxon>Nocardiaceae</taxon>
        <taxon>Nocardia</taxon>
    </lineage>
</organism>
<keyword evidence="1" id="KW-1133">Transmembrane helix</keyword>
<accession>A0ABZ1Z806</accession>
<reference evidence="2" key="1">
    <citation type="submission" date="2022-10" db="EMBL/GenBank/DDBJ databases">
        <title>The complete genomes of actinobacterial strains from the NBC collection.</title>
        <authorList>
            <person name="Joergensen T.S."/>
            <person name="Alvarez Arevalo M."/>
            <person name="Sterndorff E.B."/>
            <person name="Faurdal D."/>
            <person name="Vuksanovic O."/>
            <person name="Mourched A.-S."/>
            <person name="Charusanti P."/>
            <person name="Shaw S."/>
            <person name="Blin K."/>
            <person name="Weber T."/>
        </authorList>
    </citation>
    <scope>NUCLEOTIDE SEQUENCE</scope>
    <source>
        <strain evidence="2">NBC_01482</strain>
    </source>
</reference>
<feature type="transmembrane region" description="Helical" evidence="1">
    <location>
        <begin position="209"/>
        <end position="231"/>
    </location>
</feature>
<dbReference type="InterPro" id="IPR018750">
    <property type="entry name" value="DUF2306_membrane"/>
</dbReference>
<feature type="transmembrane region" description="Helical" evidence="1">
    <location>
        <begin position="111"/>
        <end position="129"/>
    </location>
</feature>
<sequence length="380" mass="40417">MSSKSVGVAVWAAIGAVCLIYAPMAIEYMGQYFTAKSPELYLRSISAVVSLNPESTVGSLVHHQQPTYERSRWIMAVHTAGAGVAILLGVLQFSKRVRRNWPMVHRLSGRLLLIVVAASMVTALAYLFRTGSAETTSGPPFYNILLIFAICVLAAAVLAFLAIINGQVRLHQALMAYMFAMLLTAPMIRIIVITLLLTVSGESFDADFMIGAAVAGPLAVFGATVAARYFTGKGTTRSSILDRPAMAMGARLAGALGLLVAILVGAKLVDRVDLPIAAVTTETVVLLLACKALRLRSRAAGEDQGAKDWAILESAIFATPVVCLALFTIYALFWPAAMAFYCAVLTAPVVALSIGYFPLALLRRTHAVEAPSTLRPVGAT</sequence>
<feature type="transmembrane region" description="Helical" evidence="1">
    <location>
        <begin position="176"/>
        <end position="197"/>
    </location>
</feature>
<dbReference type="Pfam" id="PF10067">
    <property type="entry name" value="DUF2306"/>
    <property type="match status" value="1"/>
</dbReference>
<evidence type="ECO:0000313" key="2">
    <source>
        <dbReference type="EMBL" id="WUV50227.1"/>
    </source>
</evidence>
<dbReference type="RefSeq" id="WP_329415001.1">
    <property type="nucleotide sequence ID" value="NZ_CP109441.1"/>
</dbReference>
<feature type="transmembrane region" description="Helical" evidence="1">
    <location>
        <begin position="6"/>
        <end position="28"/>
    </location>
</feature>